<evidence type="ECO:0000259" key="8">
    <source>
        <dbReference type="Pfam" id="PF21003"/>
    </source>
</evidence>
<feature type="domain" description="Endonuclease NucS C-terminal" evidence="7">
    <location>
        <begin position="120"/>
        <end position="229"/>
    </location>
</feature>
<evidence type="ECO:0000256" key="4">
    <source>
        <dbReference type="ARBA" id="ARBA00022801"/>
    </source>
</evidence>
<accession>A1RYH5</accession>
<dbReference type="Gene3D" id="3.40.1350.10">
    <property type="match status" value="1"/>
</dbReference>
<dbReference type="Pfam" id="PF01939">
    <property type="entry name" value="NucS_C"/>
    <property type="match status" value="1"/>
</dbReference>
<sequence>MTVVEELRAAVSSKKLVVLVARCTVTYEGRASSKLEEGDRVILIKEDGSVIVHRPVGYEPVNYQPPGSVVSVEGDDDGFRIIVTRTKRRERLLIEVHSVKHFFSAKLEDSARFTMWGDEEDLRRAILADPSKMLGENLKPVGAEVSLGSAGFADAVFVDSEGNLVVVEVKREKASVEAVYQLKRYVERIKRETGRKVRGILAAPGFTVSAIRALKAEGLEYRQVSMKDAREVLSRLTAFW</sequence>
<dbReference type="EC" id="3.1.-.-" evidence="6"/>
<evidence type="ECO:0000259" key="7">
    <source>
        <dbReference type="Pfam" id="PF01939"/>
    </source>
</evidence>
<dbReference type="eggNOG" id="arCOG01304">
    <property type="taxonomic scope" value="Archaea"/>
</dbReference>
<comment type="function">
    <text evidence="6">Cleaves both 3' and 5' ssDNA extremities of branched DNA structures.</text>
</comment>
<comment type="subcellular location">
    <subcellularLocation>
        <location evidence="6">Cytoplasm</location>
    </subcellularLocation>
</comment>
<protein>
    <recommendedName>
        <fullName evidence="6">Endonuclease NucS</fullName>
        <ecNumber evidence="6">3.1.-.-</ecNumber>
    </recommendedName>
</protein>
<evidence type="ECO:0000256" key="3">
    <source>
        <dbReference type="ARBA" id="ARBA00022759"/>
    </source>
</evidence>
<reference evidence="10" key="1">
    <citation type="journal article" date="2008" name="J. Bacteriol.">
        <title>Genome sequence of Thermofilum pendens reveals an exceptional loss of biosynthetic pathways without genome reduction.</title>
        <authorList>
            <person name="Anderson I."/>
            <person name="Rodriguez J."/>
            <person name="Susanti D."/>
            <person name="Porat I."/>
            <person name="Reich C."/>
            <person name="Ulrich L.E."/>
            <person name="Elkins J.G."/>
            <person name="Mavromatis K."/>
            <person name="Lykidis A."/>
            <person name="Kim E."/>
            <person name="Thompson L.S."/>
            <person name="Nolan M."/>
            <person name="Land M."/>
            <person name="Copeland A."/>
            <person name="Lapidus A."/>
            <person name="Lucas S."/>
            <person name="Detter C."/>
            <person name="Zhulin I.B."/>
            <person name="Olsen G.J."/>
            <person name="Whitman W."/>
            <person name="Mukhopadhyay B."/>
            <person name="Bristow J."/>
            <person name="Kyrpides N."/>
        </authorList>
    </citation>
    <scope>NUCLEOTIDE SEQUENCE [LARGE SCALE GENOMIC DNA]</scope>
    <source>
        <strain evidence="10">DSM 2475 / Hrk 5</strain>
    </source>
</reference>
<keyword evidence="10" id="KW-1185">Reference proteome</keyword>
<dbReference type="RefSeq" id="WP_011752520.1">
    <property type="nucleotide sequence ID" value="NC_008698.1"/>
</dbReference>
<evidence type="ECO:0000313" key="9">
    <source>
        <dbReference type="EMBL" id="ABL78255.1"/>
    </source>
</evidence>
<evidence type="ECO:0000313" key="10">
    <source>
        <dbReference type="Proteomes" id="UP000000641"/>
    </source>
</evidence>
<dbReference type="GeneID" id="4601979"/>
<dbReference type="InterPro" id="IPR048302">
    <property type="entry name" value="NucS_N"/>
</dbReference>
<dbReference type="STRING" id="368408.Tpen_0854"/>
<organism evidence="9 10">
    <name type="scientific">Thermofilum pendens (strain DSM 2475 / Hrk 5)</name>
    <dbReference type="NCBI Taxonomy" id="368408"/>
    <lineage>
        <taxon>Archaea</taxon>
        <taxon>Thermoproteota</taxon>
        <taxon>Thermoprotei</taxon>
        <taxon>Thermofilales</taxon>
        <taxon>Thermofilaceae</taxon>
        <taxon>Thermofilum</taxon>
    </lineage>
</organism>
<dbReference type="EnsemblBacteria" id="ABL78255">
    <property type="protein sequence ID" value="ABL78255"/>
    <property type="gene ID" value="Tpen_0854"/>
</dbReference>
<comment type="similarity">
    <text evidence="6">Belongs to the NucS endonuclease family.</text>
</comment>
<dbReference type="GO" id="GO:0005737">
    <property type="term" value="C:cytoplasm"/>
    <property type="evidence" value="ECO:0007669"/>
    <property type="project" value="UniProtKB-SubCell"/>
</dbReference>
<dbReference type="InterPro" id="IPR002793">
    <property type="entry name" value="Endonuclease_NucS"/>
</dbReference>
<dbReference type="Pfam" id="PF21003">
    <property type="entry name" value="NucS_N"/>
    <property type="match status" value="1"/>
</dbReference>
<evidence type="ECO:0000256" key="5">
    <source>
        <dbReference type="ARBA" id="ARBA00023125"/>
    </source>
</evidence>
<evidence type="ECO:0000256" key="2">
    <source>
        <dbReference type="ARBA" id="ARBA00022722"/>
    </source>
</evidence>
<keyword evidence="1 6" id="KW-0963">Cytoplasm</keyword>
<dbReference type="NCBIfam" id="NF003270">
    <property type="entry name" value="PRK04247.1"/>
    <property type="match status" value="1"/>
</dbReference>
<dbReference type="GO" id="GO:0003677">
    <property type="term" value="F:DNA binding"/>
    <property type="evidence" value="ECO:0007669"/>
    <property type="project" value="UniProtKB-KW"/>
</dbReference>
<dbReference type="InterPro" id="IPR048301">
    <property type="entry name" value="NucS_C"/>
</dbReference>
<dbReference type="HAMAP" id="MF_00722">
    <property type="entry name" value="NucS"/>
    <property type="match status" value="1"/>
</dbReference>
<keyword evidence="2 6" id="KW-0540">Nuclease</keyword>
<dbReference type="OrthoDB" id="15177at2157"/>
<dbReference type="HOGENOM" id="CLU_069350_1_0_2"/>
<gene>
    <name evidence="6" type="primary">nucS</name>
    <name evidence="9" type="ordered locus">Tpen_0854</name>
</gene>
<evidence type="ECO:0000256" key="6">
    <source>
        <dbReference type="HAMAP-Rule" id="MF_00722"/>
    </source>
</evidence>
<dbReference type="PANTHER" id="PTHR38814">
    <property type="entry name" value="ENDONUCLEASE NUCS"/>
    <property type="match status" value="1"/>
</dbReference>
<dbReference type="KEGG" id="tpe:Tpen_0854"/>
<feature type="domain" description="Endonuclease NucS N-terminal PH-like" evidence="8">
    <location>
        <begin position="15"/>
        <end position="109"/>
    </location>
</feature>
<dbReference type="PANTHER" id="PTHR38814:SF1">
    <property type="entry name" value="ENDONUCLEASE NUCS"/>
    <property type="match status" value="1"/>
</dbReference>
<keyword evidence="3 6" id="KW-0255">Endonuclease</keyword>
<dbReference type="InterPro" id="IPR049173">
    <property type="entry name" value="NucS_N_sf"/>
</dbReference>
<dbReference type="Gene3D" id="2.70.180.20">
    <property type="match status" value="1"/>
</dbReference>
<proteinExistence type="inferred from homology"/>
<dbReference type="CDD" id="cd22341">
    <property type="entry name" value="NucS-like"/>
    <property type="match status" value="1"/>
</dbReference>
<keyword evidence="5 6" id="KW-0238">DNA-binding</keyword>
<dbReference type="InterPro" id="IPR011856">
    <property type="entry name" value="tRNA_endonuc-like_dom_sf"/>
</dbReference>
<name>A1RYH5_THEPD</name>
<evidence type="ECO:0000256" key="1">
    <source>
        <dbReference type="ARBA" id="ARBA00022490"/>
    </source>
</evidence>
<dbReference type="GO" id="GO:0000014">
    <property type="term" value="F:single-stranded DNA endodeoxyribonuclease activity"/>
    <property type="evidence" value="ECO:0007669"/>
    <property type="project" value="UniProtKB-UniRule"/>
</dbReference>
<keyword evidence="4 6" id="KW-0378">Hydrolase</keyword>
<dbReference type="EMBL" id="CP000505">
    <property type="protein sequence ID" value="ABL78255.1"/>
    <property type="molecule type" value="Genomic_DNA"/>
</dbReference>
<dbReference type="AlphaFoldDB" id="A1RYH5"/>
<dbReference type="Proteomes" id="UP000000641">
    <property type="component" value="Chromosome"/>
</dbReference>